<dbReference type="InterPro" id="IPR050176">
    <property type="entry name" value="LTTR"/>
</dbReference>
<dbReference type="NCBIfam" id="NF009888">
    <property type="entry name" value="PRK13348.1"/>
    <property type="match status" value="1"/>
</dbReference>
<comment type="caution">
    <text evidence="6">The sequence shown here is derived from an EMBL/GenBank/DDBJ whole genome shotgun (WGS) entry which is preliminary data.</text>
</comment>
<name>A0ABS8YTV0_9RHOB</name>
<keyword evidence="2" id="KW-0805">Transcription regulation</keyword>
<dbReference type="PROSITE" id="PS50931">
    <property type="entry name" value="HTH_LYSR"/>
    <property type="match status" value="1"/>
</dbReference>
<dbReference type="Pfam" id="PF03466">
    <property type="entry name" value="LysR_substrate"/>
    <property type="match status" value="1"/>
</dbReference>
<dbReference type="InterPro" id="IPR005119">
    <property type="entry name" value="LysR_subst-bd"/>
</dbReference>
<dbReference type="PRINTS" id="PR00039">
    <property type="entry name" value="HTHLYSR"/>
</dbReference>
<dbReference type="Gene3D" id="3.40.190.290">
    <property type="match status" value="1"/>
</dbReference>
<keyword evidence="3" id="KW-0238">DNA-binding</keyword>
<dbReference type="InterPro" id="IPR000847">
    <property type="entry name" value="LysR_HTH_N"/>
</dbReference>
<gene>
    <name evidence="6" type="ORF">LZA78_00065</name>
</gene>
<dbReference type="Gene3D" id="1.10.10.10">
    <property type="entry name" value="Winged helix-like DNA-binding domain superfamily/Winged helix DNA-binding domain"/>
    <property type="match status" value="1"/>
</dbReference>
<evidence type="ECO:0000256" key="2">
    <source>
        <dbReference type="ARBA" id="ARBA00023015"/>
    </source>
</evidence>
<dbReference type="InterPro" id="IPR036388">
    <property type="entry name" value="WH-like_DNA-bd_sf"/>
</dbReference>
<evidence type="ECO:0000256" key="3">
    <source>
        <dbReference type="ARBA" id="ARBA00023125"/>
    </source>
</evidence>
<evidence type="ECO:0000313" key="6">
    <source>
        <dbReference type="EMBL" id="MCE5971883.1"/>
    </source>
</evidence>
<organism evidence="6 7">
    <name type="scientific">Rhodobacter flavimaris</name>
    <dbReference type="NCBI Taxonomy" id="2907145"/>
    <lineage>
        <taxon>Bacteria</taxon>
        <taxon>Pseudomonadati</taxon>
        <taxon>Pseudomonadota</taxon>
        <taxon>Alphaproteobacteria</taxon>
        <taxon>Rhodobacterales</taxon>
        <taxon>Rhodobacter group</taxon>
        <taxon>Rhodobacter</taxon>
    </lineage>
</organism>
<dbReference type="SUPFAM" id="SSF53850">
    <property type="entry name" value="Periplasmic binding protein-like II"/>
    <property type="match status" value="1"/>
</dbReference>
<keyword evidence="7" id="KW-1185">Reference proteome</keyword>
<dbReference type="InterPro" id="IPR036390">
    <property type="entry name" value="WH_DNA-bd_sf"/>
</dbReference>
<dbReference type="SUPFAM" id="SSF46785">
    <property type="entry name" value="Winged helix' DNA-binding domain"/>
    <property type="match status" value="1"/>
</dbReference>
<dbReference type="EMBL" id="JAJUOS010000001">
    <property type="protein sequence ID" value="MCE5971883.1"/>
    <property type="molecule type" value="Genomic_DNA"/>
</dbReference>
<dbReference type="NCBIfam" id="TIGR03298">
    <property type="entry name" value="argP"/>
    <property type="match status" value="1"/>
</dbReference>
<reference evidence="6 7" key="1">
    <citation type="submission" date="2021-12" db="EMBL/GenBank/DDBJ databases">
        <title>Sinirhodobacter sp. WL0062 is a bacterium isolated from seawater.</title>
        <authorList>
            <person name="Wang L."/>
            <person name="He W."/>
            <person name="Zhang D.-F."/>
        </authorList>
    </citation>
    <scope>NUCLEOTIDE SEQUENCE [LARGE SCALE GENOMIC DNA]</scope>
    <source>
        <strain evidence="6 7">WL0062</strain>
    </source>
</reference>
<accession>A0ABS8YTV0</accession>
<evidence type="ECO:0000259" key="5">
    <source>
        <dbReference type="PROSITE" id="PS50931"/>
    </source>
</evidence>
<feature type="domain" description="HTH lysR-type" evidence="5">
    <location>
        <begin position="4"/>
        <end position="60"/>
    </location>
</feature>
<dbReference type="RefSeq" id="WP_233674917.1">
    <property type="nucleotide sequence ID" value="NZ_JAJUOS010000001.1"/>
</dbReference>
<evidence type="ECO:0000256" key="1">
    <source>
        <dbReference type="ARBA" id="ARBA00009437"/>
    </source>
</evidence>
<dbReference type="NCBIfam" id="NF002964">
    <property type="entry name" value="PRK03635.1"/>
    <property type="match status" value="1"/>
</dbReference>
<dbReference type="Proteomes" id="UP001521181">
    <property type="component" value="Unassembled WGS sequence"/>
</dbReference>
<evidence type="ECO:0000256" key="4">
    <source>
        <dbReference type="ARBA" id="ARBA00023163"/>
    </source>
</evidence>
<dbReference type="PANTHER" id="PTHR30579:SF2">
    <property type="entry name" value="HTH-TYPE TRANSCRIPTIONAL REGULATOR ARGP"/>
    <property type="match status" value="1"/>
</dbReference>
<dbReference type="PANTHER" id="PTHR30579">
    <property type="entry name" value="TRANSCRIPTIONAL REGULATOR"/>
    <property type="match status" value="1"/>
</dbReference>
<dbReference type="Pfam" id="PF00126">
    <property type="entry name" value="HTH_1"/>
    <property type="match status" value="1"/>
</dbReference>
<dbReference type="InterPro" id="IPR017685">
    <property type="entry name" value="ArgP"/>
</dbReference>
<sequence length="288" mass="30784">MLMLDYAALEALAAVISTGSFEGAAGRLHVTQPAISQRIKQLEERMGAVLIVRGTPCTGTELGLRLARHAEAVALMEADLAPHDAAPTVRIAVNADSLATWVLPALAEVEGQLFDLVIDDQDHSADWLRRGEVVGAVTASATAVPGCDVTPLGSLRYFATASPAFVKRHFPQGITAQALAEAPAIVFNEKDRLQNDWARRETGQSPALPQHRIASSAGFVEASLLGMGWGMNPEQMVGRAITAGRLVALSPEPLEVPLYWQSLRRLRAPLAPLTRAIRKAAAQVLLQV</sequence>
<keyword evidence="4" id="KW-0804">Transcription</keyword>
<evidence type="ECO:0000313" key="7">
    <source>
        <dbReference type="Proteomes" id="UP001521181"/>
    </source>
</evidence>
<protein>
    <submittedName>
        <fullName evidence="6">LysR family transcriptional regulator ArgP</fullName>
    </submittedName>
</protein>
<comment type="similarity">
    <text evidence="1">Belongs to the LysR transcriptional regulatory family.</text>
</comment>
<proteinExistence type="inferred from homology"/>